<evidence type="ECO:0000256" key="3">
    <source>
        <dbReference type="ARBA" id="ARBA00022571"/>
    </source>
</evidence>
<dbReference type="RefSeq" id="WP_322788177.1">
    <property type="nucleotide sequence ID" value="NZ_UATM01000014.1"/>
</dbReference>
<dbReference type="GO" id="GO:0000050">
    <property type="term" value="P:urea cycle"/>
    <property type="evidence" value="ECO:0007669"/>
    <property type="project" value="TreeGrafter"/>
</dbReference>
<protein>
    <recommendedName>
        <fullName evidence="2">argininosuccinate synthase</fullName>
        <ecNumber evidence="2">6.3.4.5</ecNumber>
    </recommendedName>
</protein>
<evidence type="ECO:0000313" key="9">
    <source>
        <dbReference type="EMBL" id="SPY36239.1"/>
    </source>
</evidence>
<evidence type="ECO:0000259" key="8">
    <source>
        <dbReference type="Pfam" id="PF20979"/>
    </source>
</evidence>
<keyword evidence="4 9" id="KW-0436">Ligase</keyword>
<evidence type="ECO:0000256" key="2">
    <source>
        <dbReference type="ARBA" id="ARBA00012286"/>
    </source>
</evidence>
<feature type="domain" description="Arginosuccinate synthase C-terminal" evidence="8">
    <location>
        <begin position="2"/>
        <end position="63"/>
    </location>
</feature>
<dbReference type="PANTHER" id="PTHR11587">
    <property type="entry name" value="ARGININOSUCCINATE SYNTHASE"/>
    <property type="match status" value="1"/>
</dbReference>
<name>A0A2X1WZG4_9FIRM</name>
<dbReference type="GO" id="GO:0006526">
    <property type="term" value="P:L-arginine biosynthetic process"/>
    <property type="evidence" value="ECO:0007669"/>
    <property type="project" value="UniProtKB-UniPathway"/>
</dbReference>
<keyword evidence="3" id="KW-0055">Arginine biosynthesis</keyword>
<dbReference type="Pfam" id="PF20979">
    <property type="entry name" value="Arginosuc_syn_C"/>
    <property type="match status" value="1"/>
</dbReference>
<evidence type="ECO:0000313" key="10">
    <source>
        <dbReference type="Proteomes" id="UP000250070"/>
    </source>
</evidence>
<reference evidence="9 10" key="1">
    <citation type="submission" date="2018-06" db="EMBL/GenBank/DDBJ databases">
        <authorList>
            <consortium name="Pathogen Informatics"/>
            <person name="Doyle S."/>
        </authorList>
    </citation>
    <scope>NUCLEOTIDE SEQUENCE [LARGE SCALE GENOMIC DNA]</scope>
    <source>
        <strain evidence="9 10">NCTC13076</strain>
    </source>
</reference>
<dbReference type="InterPro" id="IPR001518">
    <property type="entry name" value="Arginosuc_synth"/>
</dbReference>
<dbReference type="SUPFAM" id="SSF69864">
    <property type="entry name" value="Argininosuccinate synthetase, C-terminal domain"/>
    <property type="match status" value="1"/>
</dbReference>
<dbReference type="GO" id="GO:0005737">
    <property type="term" value="C:cytoplasm"/>
    <property type="evidence" value="ECO:0007669"/>
    <property type="project" value="TreeGrafter"/>
</dbReference>
<dbReference type="GO" id="GO:0000053">
    <property type="term" value="P:argininosuccinate metabolic process"/>
    <property type="evidence" value="ECO:0007669"/>
    <property type="project" value="TreeGrafter"/>
</dbReference>
<dbReference type="EC" id="6.3.4.5" evidence="2"/>
<proteinExistence type="predicted"/>
<dbReference type="InterPro" id="IPR048268">
    <property type="entry name" value="Arginosuc_syn_C"/>
</dbReference>
<keyword evidence="5" id="KW-0028">Amino-acid biosynthesis</keyword>
<dbReference type="InterPro" id="IPR024074">
    <property type="entry name" value="AS_cat/multimer_dom_body"/>
</dbReference>
<sequence length="73" mass="7849">MKSQKNVTGKVKLKLYKGNIIPAGVEADKSLYSEDLASFGDGAEDLFSHKDADGFINLYSLASLVEAKINKGV</sequence>
<evidence type="ECO:0000256" key="1">
    <source>
        <dbReference type="ARBA" id="ARBA00004967"/>
    </source>
</evidence>
<dbReference type="Proteomes" id="UP000250070">
    <property type="component" value="Unassembled WGS sequence"/>
</dbReference>
<dbReference type="EMBL" id="UATM01000014">
    <property type="protein sequence ID" value="SPY36239.1"/>
    <property type="molecule type" value="Genomic_DNA"/>
</dbReference>
<organism evidence="9 10">
    <name type="scientific">Peptoniphilus harei</name>
    <dbReference type="NCBI Taxonomy" id="54005"/>
    <lineage>
        <taxon>Bacteria</taxon>
        <taxon>Bacillati</taxon>
        <taxon>Bacillota</taxon>
        <taxon>Tissierellia</taxon>
        <taxon>Tissierellales</taxon>
        <taxon>Peptoniphilaceae</taxon>
        <taxon>Peptoniphilus</taxon>
    </lineage>
</organism>
<evidence type="ECO:0000256" key="6">
    <source>
        <dbReference type="ARBA" id="ARBA00022741"/>
    </source>
</evidence>
<dbReference type="AlphaFoldDB" id="A0A2X1WZG4"/>
<dbReference type="Gene3D" id="3.90.1260.10">
    <property type="entry name" value="Argininosuccinate synthetase, chain A, domain 2"/>
    <property type="match status" value="1"/>
</dbReference>
<dbReference type="GO" id="GO:0005524">
    <property type="term" value="F:ATP binding"/>
    <property type="evidence" value="ECO:0007669"/>
    <property type="project" value="UniProtKB-KW"/>
</dbReference>
<evidence type="ECO:0000256" key="5">
    <source>
        <dbReference type="ARBA" id="ARBA00022605"/>
    </source>
</evidence>
<dbReference type="UniPathway" id="UPA00068">
    <property type="reaction ID" value="UER00113"/>
</dbReference>
<dbReference type="PANTHER" id="PTHR11587:SF2">
    <property type="entry name" value="ARGININOSUCCINATE SYNTHASE"/>
    <property type="match status" value="1"/>
</dbReference>
<keyword evidence="7" id="KW-0067">ATP-binding</keyword>
<comment type="pathway">
    <text evidence="1">Amino-acid biosynthesis; L-arginine biosynthesis; L-arginine from L-ornithine and carbamoyl phosphate: step 2/3.</text>
</comment>
<keyword evidence="6" id="KW-0547">Nucleotide-binding</keyword>
<gene>
    <name evidence="9" type="primary">argG_3</name>
    <name evidence="9" type="ORF">NCTC13076_00165</name>
</gene>
<accession>A0A2X1WZG4</accession>
<evidence type="ECO:0000256" key="4">
    <source>
        <dbReference type="ARBA" id="ARBA00022598"/>
    </source>
</evidence>
<evidence type="ECO:0000256" key="7">
    <source>
        <dbReference type="ARBA" id="ARBA00022840"/>
    </source>
</evidence>
<dbReference type="GO" id="GO:0004055">
    <property type="term" value="F:argininosuccinate synthase activity"/>
    <property type="evidence" value="ECO:0007669"/>
    <property type="project" value="UniProtKB-EC"/>
</dbReference>